<dbReference type="AlphaFoldDB" id="A0AAN8FMU0"/>
<feature type="transmembrane region" description="Helical" evidence="2">
    <location>
        <begin position="347"/>
        <end position="370"/>
    </location>
</feature>
<keyword evidence="2" id="KW-0472">Membrane</keyword>
<sequence length="557" mass="61565">MRRLRTIVKIIIFLEYSSGTMTYALSRRAFATDDELPFSTSQTDISTTPVSMTIAYDVEDGSTTAQLSRNPKISKNVGAASTAGSGSKHSKPSKFESGTPTSLLGGFSSESPTKTTSPSNSEPLVTEEKYSSHGNFLSTSTANQTTTTTNVELETMSPSSTVGYSYTVVPPTILEQKTASVKLNKENESVPQSTMLESFSNPPVTTESEVEPTLTTPDDTTSVVSEMTPYTSTRRRSTLEASSTVRSVLKVVRTSLVDLTPTHNVSMEGSDRHVHRSTLPLETPAVKDEETTATAAIPDRASTKTSVSQTVSLESVDSTTTHQVITIEHWWKPEVKNKEGHNKALQYFLRFAVVAPILLFVVAMLLYLYYNLRKISRARKRARERRMRKEREAKEPREVEQVTLDMSQFKDKGPLIMKTSFCGDVKHALQDIRSTSLRTLVFDTAQNSLVKIGTEVEKIVGHTEQTQDSEKDLMTCKSLSQRRTTDSAENTTPDIPERPPWMIYIDDSRLATCITTSASEKQKTGLHEEKKKSRIPSLEATKTSSAESTSPRKKGSP</sequence>
<feature type="region of interest" description="Disordered" evidence="1">
    <location>
        <begin position="195"/>
        <end position="239"/>
    </location>
</feature>
<evidence type="ECO:0000256" key="2">
    <source>
        <dbReference type="SAM" id="Phobius"/>
    </source>
</evidence>
<comment type="caution">
    <text evidence="3">The sequence shown here is derived from an EMBL/GenBank/DDBJ whole genome shotgun (WGS) entry which is preliminary data.</text>
</comment>
<protein>
    <submittedName>
        <fullName evidence="3">Uncharacterized protein</fullName>
    </submittedName>
</protein>
<feature type="compositionally biased region" description="Low complexity" evidence="1">
    <location>
        <begin position="108"/>
        <end position="123"/>
    </location>
</feature>
<name>A0AAN8FMU0_TRICO</name>
<organism evidence="3 4">
    <name type="scientific">Trichostrongylus colubriformis</name>
    <name type="common">Black scour worm</name>
    <dbReference type="NCBI Taxonomy" id="6319"/>
    <lineage>
        <taxon>Eukaryota</taxon>
        <taxon>Metazoa</taxon>
        <taxon>Ecdysozoa</taxon>
        <taxon>Nematoda</taxon>
        <taxon>Chromadorea</taxon>
        <taxon>Rhabditida</taxon>
        <taxon>Rhabditina</taxon>
        <taxon>Rhabditomorpha</taxon>
        <taxon>Strongyloidea</taxon>
        <taxon>Trichostrongylidae</taxon>
        <taxon>Trichostrongylus</taxon>
    </lineage>
</organism>
<keyword evidence="2" id="KW-1133">Transmembrane helix</keyword>
<feature type="compositionally biased region" description="Low complexity" evidence="1">
    <location>
        <begin position="537"/>
        <end position="549"/>
    </location>
</feature>
<accession>A0AAN8FMU0</accession>
<dbReference type="Proteomes" id="UP001331761">
    <property type="component" value="Unassembled WGS sequence"/>
</dbReference>
<feature type="compositionally biased region" description="Polar residues" evidence="1">
    <location>
        <begin position="477"/>
        <end position="493"/>
    </location>
</feature>
<proteinExistence type="predicted"/>
<feature type="region of interest" description="Disordered" evidence="1">
    <location>
        <begin position="463"/>
        <end position="500"/>
    </location>
</feature>
<dbReference type="EMBL" id="WIXE01016275">
    <property type="protein sequence ID" value="KAK5972805.1"/>
    <property type="molecule type" value="Genomic_DNA"/>
</dbReference>
<evidence type="ECO:0000313" key="4">
    <source>
        <dbReference type="Proteomes" id="UP001331761"/>
    </source>
</evidence>
<feature type="compositionally biased region" description="Polar residues" evidence="1">
    <location>
        <begin position="62"/>
        <end position="73"/>
    </location>
</feature>
<keyword evidence="2" id="KW-0812">Transmembrane</keyword>
<gene>
    <name evidence="3" type="ORF">GCK32_010968</name>
</gene>
<reference evidence="3 4" key="1">
    <citation type="submission" date="2019-10" db="EMBL/GenBank/DDBJ databases">
        <title>Assembly and Annotation for the nematode Trichostrongylus colubriformis.</title>
        <authorList>
            <person name="Martin J."/>
        </authorList>
    </citation>
    <scope>NUCLEOTIDE SEQUENCE [LARGE SCALE GENOMIC DNA]</scope>
    <source>
        <strain evidence="3">G859</strain>
        <tissue evidence="3">Whole worm</tissue>
    </source>
</reference>
<feature type="region of interest" description="Disordered" evidence="1">
    <location>
        <begin position="517"/>
        <end position="557"/>
    </location>
</feature>
<feature type="compositionally biased region" description="Basic and acidic residues" evidence="1">
    <location>
        <begin position="520"/>
        <end position="531"/>
    </location>
</feature>
<evidence type="ECO:0000313" key="3">
    <source>
        <dbReference type="EMBL" id="KAK5972805.1"/>
    </source>
</evidence>
<keyword evidence="4" id="KW-1185">Reference proteome</keyword>
<evidence type="ECO:0000256" key="1">
    <source>
        <dbReference type="SAM" id="MobiDB-lite"/>
    </source>
</evidence>
<feature type="region of interest" description="Disordered" evidence="1">
    <location>
        <begin position="62"/>
        <end position="146"/>
    </location>
</feature>
<feature type="compositionally biased region" description="Low complexity" evidence="1">
    <location>
        <begin position="137"/>
        <end position="146"/>
    </location>
</feature>
<feature type="compositionally biased region" description="Polar residues" evidence="1">
    <location>
        <begin position="195"/>
        <end position="232"/>
    </location>
</feature>